<keyword evidence="5" id="KW-1185">Reference proteome</keyword>
<comment type="similarity">
    <text evidence="1 3">Belongs to the short-chain dehydrogenases/reductases (SDR) family.</text>
</comment>
<dbReference type="InterPro" id="IPR036291">
    <property type="entry name" value="NAD(P)-bd_dom_sf"/>
</dbReference>
<dbReference type="PROSITE" id="PS00061">
    <property type="entry name" value="ADH_SHORT"/>
    <property type="match status" value="1"/>
</dbReference>
<dbReference type="OrthoDB" id="3178062at2"/>
<dbReference type="InterPro" id="IPR020904">
    <property type="entry name" value="Sc_DH/Rdtase_CS"/>
</dbReference>
<dbReference type="Proteomes" id="UP000001116">
    <property type="component" value="Chromosome"/>
</dbReference>
<dbReference type="Gene3D" id="3.40.50.720">
    <property type="entry name" value="NAD(P)-binding Rossmann-like Domain"/>
    <property type="match status" value="1"/>
</dbReference>
<keyword evidence="2" id="KW-0560">Oxidoreductase</keyword>
<dbReference type="KEGG" id="kra:Krad_2216"/>
<gene>
    <name evidence="4" type="ordered locus">Krad_2216</name>
</gene>
<evidence type="ECO:0000313" key="4">
    <source>
        <dbReference type="EMBL" id="ABS03697.1"/>
    </source>
</evidence>
<evidence type="ECO:0000256" key="1">
    <source>
        <dbReference type="ARBA" id="ARBA00006484"/>
    </source>
</evidence>
<protein>
    <submittedName>
        <fullName evidence="4">Short-chain dehydrogenase/reductase SDR</fullName>
    </submittedName>
</protein>
<dbReference type="AlphaFoldDB" id="A6WA58"/>
<dbReference type="PRINTS" id="PR00081">
    <property type="entry name" value="GDHRDH"/>
</dbReference>
<reference evidence="5" key="1">
    <citation type="journal article" date="2008" name="PLoS ONE">
        <title>Survival in nuclear waste, extreme resistance, and potential applications gleaned from the genome sequence of Kineococcus radiotolerans SRS30216.</title>
        <authorList>
            <person name="Bagwell C.E."/>
            <person name="Bhat S."/>
            <person name="Hawkins G.M."/>
            <person name="Smith B.W."/>
            <person name="Biswas T."/>
            <person name="Hoover T.R."/>
            <person name="Saunders E."/>
            <person name="Han C.S."/>
            <person name="Tsodikov O.V."/>
            <person name="Shimkets L.J."/>
        </authorList>
    </citation>
    <scope>NUCLEOTIDE SEQUENCE [LARGE SCALE GENOMIC DNA]</scope>
    <source>
        <strain evidence="5">ATCC BAA-149 / DSM 14245 / SRS30216</strain>
    </source>
</reference>
<dbReference type="SUPFAM" id="SSF51735">
    <property type="entry name" value="NAD(P)-binding Rossmann-fold domains"/>
    <property type="match status" value="1"/>
</dbReference>
<dbReference type="eggNOG" id="COG1028">
    <property type="taxonomic scope" value="Bacteria"/>
</dbReference>
<evidence type="ECO:0000256" key="2">
    <source>
        <dbReference type="ARBA" id="ARBA00023002"/>
    </source>
</evidence>
<proteinExistence type="inferred from homology"/>
<dbReference type="PANTHER" id="PTHR42901">
    <property type="entry name" value="ALCOHOL DEHYDROGENASE"/>
    <property type="match status" value="1"/>
</dbReference>
<dbReference type="RefSeq" id="WP_011981164.1">
    <property type="nucleotide sequence ID" value="NC_009664.2"/>
</dbReference>
<dbReference type="Pfam" id="PF00106">
    <property type="entry name" value="adh_short"/>
    <property type="match status" value="1"/>
</dbReference>
<sequence length="260" mass="28325">MSTTVLITGAGSGFGRGTALALALARLGHRVIAGVQIWPQAWELRAAAERAGVELEVIKLDLYSEIDRAHALTYDIDVLFNNAGIANSGTLTDIPMSLVRENFETNVFAPLELTKGFVRKMIARGSGKIVFNSSDAGLQTPPFGGAYSATKYAIEAIAATLREELKPQGITVATVQPGFYLTGFNDTALEASTYWYDPATALLPGWKPPYTLQGQEDPQPMIDVIVKVITGENKRYRNVFPPSMEQETRQAQAAEWDLML</sequence>
<dbReference type="PANTHER" id="PTHR42901:SF1">
    <property type="entry name" value="ALCOHOL DEHYDROGENASE"/>
    <property type="match status" value="1"/>
</dbReference>
<dbReference type="InterPro" id="IPR002347">
    <property type="entry name" value="SDR_fam"/>
</dbReference>
<dbReference type="HOGENOM" id="CLU_010194_2_9_11"/>
<organism evidence="4 5">
    <name type="scientific">Kineococcus radiotolerans (strain ATCC BAA-149 / DSM 14245 / SRS30216)</name>
    <dbReference type="NCBI Taxonomy" id="266940"/>
    <lineage>
        <taxon>Bacteria</taxon>
        <taxon>Bacillati</taxon>
        <taxon>Actinomycetota</taxon>
        <taxon>Actinomycetes</taxon>
        <taxon>Kineosporiales</taxon>
        <taxon>Kineosporiaceae</taxon>
        <taxon>Kineococcus</taxon>
    </lineage>
</organism>
<dbReference type="EMBL" id="CP000750">
    <property type="protein sequence ID" value="ABS03697.1"/>
    <property type="molecule type" value="Genomic_DNA"/>
</dbReference>
<dbReference type="STRING" id="266940.Krad_2216"/>
<accession>A6WA58</accession>
<evidence type="ECO:0000256" key="3">
    <source>
        <dbReference type="RuleBase" id="RU000363"/>
    </source>
</evidence>
<name>A6WA58_KINRD</name>
<evidence type="ECO:0000313" key="5">
    <source>
        <dbReference type="Proteomes" id="UP000001116"/>
    </source>
</evidence>
<dbReference type="PRINTS" id="PR00080">
    <property type="entry name" value="SDRFAMILY"/>
</dbReference>
<dbReference type="GO" id="GO:0016491">
    <property type="term" value="F:oxidoreductase activity"/>
    <property type="evidence" value="ECO:0007669"/>
    <property type="project" value="UniProtKB-KW"/>
</dbReference>
<dbReference type="NCBIfam" id="NF006776">
    <property type="entry name" value="PRK09291.1"/>
    <property type="match status" value="1"/>
</dbReference>